<dbReference type="CDD" id="cd20336">
    <property type="entry name" value="Rcat_RBR"/>
    <property type="match status" value="1"/>
</dbReference>
<sequence>MGSFKASAAKADLAVTAVDSTHDLIKSHFGSLDAFLERHQADVFCVQETKIQAAYLKSLADCQRLGATSARYRSFWAFNTESDRGFNGVATWIRKDLAQHARATQTVLRDEMDREGRCLLVDLGSLAVFNVYAPRLRLTDDGEAQEESLQRKVKFLQLLQARIEETRSLGKQVVICGDLNLTYRAVDVKPARLCVKVEEGCILGRRAWPLSEKACRKSAKEGAYIRVAEAIKELQAQVTMTAELARSCVDALKPGPEGPRVPTALTELPSDLPSLPPDRILTGITLIEGSEAKAQKAALPKLWCWSAAAAEETPAGSLEGLDDHQLVLMDFGIPLEWLEKLAVLPHKMTEPQCVDWLSALVGPEGAFVDTYAFCHESVLGRYTAWSWQCNHRFINYGTRLDYILCDNSMQKHLVRTQSSDLAGSSQRHGAATAEAALDAATCFGAWHGTPRVAHPSAPRVSEDVGDRGLNLQKDDMRLNSSQFRPPHTGMLYTPPKYSDHIPVCAFFKGLSLVGQSPVLSEAETRLTLAAAQAVEEFSFKMLCSAAVVASGVTDLLRLGAELGKHKASKSITGPGKAPELPPASPRYTPRLKVADGVYDYEGPLWAPPQEDVSELRMLRTVLQAMVRQAACDAEAEDAKAMLGPGAGACGLPAFFKVLDPLDKGHVLDTDLLQLVKEHEAPVSFASLCSLVHEANLRRGGSPLGYLTFRDVGKLIYPIQSKEYKAMCESSTDGEAKSILYLLQFSEPCPRCGFRIQRDSDSAGCPNVVCSHCQASFRCFVVARPFLDGPRASAADRYTLCRLVAAVARTAENLELDRKRLAAYVGLDQTCLKQVFYYISSGQPTFDVVGLRQAFRDQQIPVAEKELDLMWQRYATSLGAGVSLEHFQRQLRYDPMWTPEGCTATNRLLVAVVQTVLRQAVADAAAEDGKALRPKCPLVALFRSLDPMGKGYLLDTDFWQLVQDFRGACTFSSLCTLVQEVQLRRRYDDTSHPGRLSLREFGVLVYPLDSKEYEALRKCSTDIEAKSVLYVQQNSEACPTCGLRVQRDSDSTSCPEVQCPLCRTVFRCTAVASSPAGWEDDTGASRLSVQARQQLYRTVVAEASAAEELEKDRLRLAQFIGHDITALSDVFNFLAQGRQSFTLPDLRRALTHLQLRSSEIHLELIWKRYAPPGHGPSEATIA</sequence>
<feature type="binding site" evidence="5">
    <location>
        <position position="178"/>
    </location>
    <ligand>
        <name>Mg(2+)</name>
        <dbReference type="ChEBI" id="CHEBI:18420"/>
        <label>1</label>
    </ligand>
</feature>
<dbReference type="InterPro" id="IPR036691">
    <property type="entry name" value="Endo/exonu/phosph_ase_sf"/>
</dbReference>
<dbReference type="InterPro" id="IPR011992">
    <property type="entry name" value="EF-hand-dom_pair"/>
</dbReference>
<comment type="caution">
    <text evidence="9">The sequence shown here is derived from an EMBL/GenBank/DDBJ whole genome shotgun (WGS) entry which is preliminary data.</text>
</comment>
<dbReference type="PANTHER" id="PTHR22748:SF4">
    <property type="entry name" value="DNA-(APURINIC OR APYRIMIDINIC SITE) ENDONUCLEASE 2"/>
    <property type="match status" value="1"/>
</dbReference>
<keyword evidence="10" id="KW-1185">Reference proteome</keyword>
<evidence type="ECO:0000313" key="10">
    <source>
        <dbReference type="Proteomes" id="UP000649617"/>
    </source>
</evidence>
<dbReference type="GO" id="GO:0003906">
    <property type="term" value="F:DNA-(apurinic or apyrimidinic site) endonuclease activity"/>
    <property type="evidence" value="ECO:0007669"/>
    <property type="project" value="TreeGrafter"/>
</dbReference>
<keyword evidence="4 5" id="KW-0460">Magnesium</keyword>
<dbReference type="SUPFAM" id="SSF47473">
    <property type="entry name" value="EF-hand"/>
    <property type="match status" value="1"/>
</dbReference>
<gene>
    <name evidence="9" type="ORF">SPIL2461_LOCUS15702</name>
</gene>
<keyword evidence="2 5" id="KW-0479">Metal-binding</keyword>
<organism evidence="9 10">
    <name type="scientific">Symbiodinium pilosum</name>
    <name type="common">Dinoflagellate</name>
    <dbReference type="NCBI Taxonomy" id="2952"/>
    <lineage>
        <taxon>Eukaryota</taxon>
        <taxon>Sar</taxon>
        <taxon>Alveolata</taxon>
        <taxon>Dinophyceae</taxon>
        <taxon>Suessiales</taxon>
        <taxon>Symbiodiniaceae</taxon>
        <taxon>Symbiodinium</taxon>
    </lineage>
</organism>
<feature type="domain" description="Endonuclease/exonuclease/phosphatase" evidence="8">
    <location>
        <begin position="32"/>
        <end position="189"/>
    </location>
</feature>
<evidence type="ECO:0000313" key="9">
    <source>
        <dbReference type="EMBL" id="CAE7588905.1"/>
    </source>
</evidence>
<dbReference type="PROSITE" id="PS51435">
    <property type="entry name" value="AP_NUCLEASE_F1_4"/>
    <property type="match status" value="1"/>
</dbReference>
<keyword evidence="3" id="KW-0378">Hydrolase</keyword>
<evidence type="ECO:0000256" key="1">
    <source>
        <dbReference type="ARBA" id="ARBA00007092"/>
    </source>
</evidence>
<dbReference type="PANTHER" id="PTHR22748">
    <property type="entry name" value="AP ENDONUCLEASE"/>
    <property type="match status" value="1"/>
</dbReference>
<evidence type="ECO:0000256" key="6">
    <source>
        <dbReference type="PIRSR" id="PIRSR604808-3"/>
    </source>
</evidence>
<evidence type="ECO:0000256" key="2">
    <source>
        <dbReference type="ARBA" id="ARBA00022723"/>
    </source>
</evidence>
<dbReference type="InterPro" id="IPR004808">
    <property type="entry name" value="AP_endonuc_1"/>
</dbReference>
<evidence type="ECO:0000256" key="3">
    <source>
        <dbReference type="ARBA" id="ARBA00022801"/>
    </source>
</evidence>
<evidence type="ECO:0000256" key="7">
    <source>
        <dbReference type="SAM" id="MobiDB-lite"/>
    </source>
</evidence>
<keyword evidence="5" id="KW-0464">Manganese</keyword>
<dbReference type="Proteomes" id="UP000649617">
    <property type="component" value="Unassembled WGS sequence"/>
</dbReference>
<dbReference type="GO" id="GO:0006284">
    <property type="term" value="P:base-excision repair"/>
    <property type="evidence" value="ECO:0007669"/>
    <property type="project" value="TreeGrafter"/>
</dbReference>
<feature type="binding site" evidence="5">
    <location>
        <position position="180"/>
    </location>
    <ligand>
        <name>Mg(2+)</name>
        <dbReference type="ChEBI" id="CHEBI:18420"/>
        <label>1</label>
    </ligand>
</feature>
<accession>A0A812UX24</accession>
<dbReference type="OrthoDB" id="422731at2759"/>
<reference evidence="9" key="1">
    <citation type="submission" date="2021-02" db="EMBL/GenBank/DDBJ databases">
        <authorList>
            <person name="Dougan E. K."/>
            <person name="Rhodes N."/>
            <person name="Thang M."/>
            <person name="Chan C."/>
        </authorList>
    </citation>
    <scope>NUCLEOTIDE SEQUENCE</scope>
</reference>
<feature type="binding site" evidence="5">
    <location>
        <position position="48"/>
    </location>
    <ligand>
        <name>Mg(2+)</name>
        <dbReference type="ChEBI" id="CHEBI:18420"/>
        <label>1</label>
    </ligand>
</feature>
<dbReference type="GO" id="GO:0046872">
    <property type="term" value="F:metal ion binding"/>
    <property type="evidence" value="ECO:0007669"/>
    <property type="project" value="UniProtKB-KW"/>
</dbReference>
<comment type="cofactor">
    <cofactor evidence="5">
        <name>Mg(2+)</name>
        <dbReference type="ChEBI" id="CHEBI:18420"/>
    </cofactor>
    <cofactor evidence="5">
        <name>Mn(2+)</name>
        <dbReference type="ChEBI" id="CHEBI:29035"/>
    </cofactor>
    <text evidence="5">Probably binds two magnesium or manganese ions per subunit.</text>
</comment>
<dbReference type="InterPro" id="IPR005135">
    <property type="entry name" value="Endo/exonuclease/phosphatase"/>
</dbReference>
<dbReference type="GO" id="GO:0008081">
    <property type="term" value="F:phosphoric diester hydrolase activity"/>
    <property type="evidence" value="ECO:0007669"/>
    <property type="project" value="TreeGrafter"/>
</dbReference>
<feature type="site" description="Important for catalytic activity" evidence="6">
    <location>
        <position position="401"/>
    </location>
</feature>
<proteinExistence type="inferred from homology"/>
<dbReference type="SUPFAM" id="SSF56219">
    <property type="entry name" value="DNase I-like"/>
    <property type="match status" value="1"/>
</dbReference>
<feature type="site" description="Transition state stabilizer" evidence="6">
    <location>
        <position position="180"/>
    </location>
</feature>
<evidence type="ECO:0000256" key="4">
    <source>
        <dbReference type="ARBA" id="ARBA00022842"/>
    </source>
</evidence>
<dbReference type="GO" id="GO:0008311">
    <property type="term" value="F:double-stranded DNA 3'-5' DNA exonuclease activity"/>
    <property type="evidence" value="ECO:0007669"/>
    <property type="project" value="TreeGrafter"/>
</dbReference>
<dbReference type="InterPro" id="IPR020847">
    <property type="entry name" value="AP_endonuclease_F1_BS"/>
</dbReference>
<dbReference type="GO" id="GO:0005634">
    <property type="term" value="C:nucleus"/>
    <property type="evidence" value="ECO:0007669"/>
    <property type="project" value="TreeGrafter"/>
</dbReference>
<evidence type="ECO:0000259" key="8">
    <source>
        <dbReference type="Pfam" id="PF03372"/>
    </source>
</evidence>
<dbReference type="Gene3D" id="3.60.10.10">
    <property type="entry name" value="Endonuclease/exonuclease/phosphatase"/>
    <property type="match status" value="2"/>
</dbReference>
<name>A0A812UX24_SYMPI</name>
<feature type="region of interest" description="Disordered" evidence="7">
    <location>
        <begin position="567"/>
        <end position="586"/>
    </location>
</feature>
<comment type="similarity">
    <text evidence="1">Belongs to the DNA repair enzymes AP/ExoA family.</text>
</comment>
<protein>
    <recommendedName>
        <fullName evidence="8">Endonuclease/exonuclease/phosphatase domain-containing protein</fullName>
    </recommendedName>
</protein>
<dbReference type="GO" id="GO:0003677">
    <property type="term" value="F:DNA binding"/>
    <property type="evidence" value="ECO:0007669"/>
    <property type="project" value="InterPro"/>
</dbReference>
<evidence type="ECO:0000256" key="5">
    <source>
        <dbReference type="PIRSR" id="PIRSR604808-2"/>
    </source>
</evidence>
<dbReference type="EMBL" id="CAJNIZ010039313">
    <property type="protein sequence ID" value="CAE7588905.1"/>
    <property type="molecule type" value="Genomic_DNA"/>
</dbReference>
<dbReference type="Pfam" id="PF03372">
    <property type="entry name" value="Exo_endo_phos"/>
    <property type="match status" value="1"/>
</dbReference>
<dbReference type="PROSITE" id="PS00726">
    <property type="entry name" value="AP_NUCLEASE_F1_1"/>
    <property type="match status" value="1"/>
</dbReference>
<dbReference type="AlphaFoldDB" id="A0A812UX24"/>